<evidence type="ECO:0000256" key="1">
    <source>
        <dbReference type="SAM" id="MobiDB-lite"/>
    </source>
</evidence>
<organism evidence="3 4">
    <name type="scientific">Nannocystis punicea</name>
    <dbReference type="NCBI Taxonomy" id="2995304"/>
    <lineage>
        <taxon>Bacteria</taxon>
        <taxon>Pseudomonadati</taxon>
        <taxon>Myxococcota</taxon>
        <taxon>Polyangia</taxon>
        <taxon>Nannocystales</taxon>
        <taxon>Nannocystaceae</taxon>
        <taxon>Nannocystis</taxon>
    </lineage>
</organism>
<feature type="compositionally biased region" description="Low complexity" evidence="1">
    <location>
        <begin position="37"/>
        <end position="65"/>
    </location>
</feature>
<evidence type="ECO:0008006" key="5">
    <source>
        <dbReference type="Google" id="ProtNLM"/>
    </source>
</evidence>
<evidence type="ECO:0000313" key="3">
    <source>
        <dbReference type="EMBL" id="WAS92955.1"/>
    </source>
</evidence>
<evidence type="ECO:0000256" key="2">
    <source>
        <dbReference type="SAM" id="SignalP"/>
    </source>
</evidence>
<dbReference type="PROSITE" id="PS51257">
    <property type="entry name" value="PROKAR_LIPOPROTEIN"/>
    <property type="match status" value="1"/>
</dbReference>
<accession>A0ABY7H128</accession>
<dbReference type="Proteomes" id="UP001164459">
    <property type="component" value="Chromosome"/>
</dbReference>
<reference evidence="3" key="1">
    <citation type="submission" date="2022-11" db="EMBL/GenBank/DDBJ databases">
        <title>Minimal conservation of predation-associated metabolite biosynthetic gene clusters underscores biosynthetic potential of Myxococcota including descriptions for ten novel species: Archangium lansinium sp. nov., Myxococcus landrumus sp. nov., Nannocystis bai.</title>
        <authorList>
            <person name="Ahearne A."/>
            <person name="Stevens C."/>
            <person name="Dowd S."/>
        </authorList>
    </citation>
    <scope>NUCLEOTIDE SEQUENCE</scope>
    <source>
        <strain evidence="3">Fl3</strain>
    </source>
</reference>
<name>A0ABY7H128_9BACT</name>
<sequence>MRPALAALVLAVAACGDAASMSGFSTGPGVTTAPVGSSTSSSSSTGLDSTSMAAGSSTEGSSTGAGSSGGDGPKLDMSVPDGGAGPPLGCAGKIDFLVIVSADGTMKDQQKQLIASFPQFIAAIDAQLPEFDVHILSAASHTLWAFDDCADCNGPSCDPAAGLPFCGVQPEFCDKGKLGASVTFPVGENASNRRCDLYGGNRYIVSGEPNMAEMFACIAQVGTSAGGVVAEAMVRAIGPDWVEGPNKCNKGFLRDDALLVVVLIKDTFDTESEGTPESWIGALREAKHGDDDAFAVLVLATDADDGYGEHLCQVWSGDTNPLRVLANSIEHGFIGSICAESFAPFFTETIEHIVDMCENFVPPG</sequence>
<dbReference type="RefSeq" id="WP_269035310.1">
    <property type="nucleotide sequence ID" value="NZ_CP114040.1"/>
</dbReference>
<evidence type="ECO:0000313" key="4">
    <source>
        <dbReference type="Proteomes" id="UP001164459"/>
    </source>
</evidence>
<gene>
    <name evidence="3" type="ORF">O0S08_42850</name>
</gene>
<protein>
    <recommendedName>
        <fullName evidence="5">VWFA domain-containing protein</fullName>
    </recommendedName>
</protein>
<keyword evidence="4" id="KW-1185">Reference proteome</keyword>
<feature type="signal peptide" evidence="2">
    <location>
        <begin position="1"/>
        <end position="18"/>
    </location>
</feature>
<feature type="region of interest" description="Disordered" evidence="1">
    <location>
        <begin position="26"/>
        <end position="82"/>
    </location>
</feature>
<feature type="chain" id="PRO_5047509442" description="VWFA domain-containing protein" evidence="2">
    <location>
        <begin position="19"/>
        <end position="364"/>
    </location>
</feature>
<keyword evidence="2" id="KW-0732">Signal</keyword>
<proteinExistence type="predicted"/>
<dbReference type="EMBL" id="CP114040">
    <property type="protein sequence ID" value="WAS92955.1"/>
    <property type="molecule type" value="Genomic_DNA"/>
</dbReference>